<name>A0A1G4KJP8_9SACH</name>
<dbReference type="GO" id="GO:0015937">
    <property type="term" value="P:coenzyme A biosynthetic process"/>
    <property type="evidence" value="ECO:0007669"/>
    <property type="project" value="InterPro"/>
</dbReference>
<keyword evidence="3" id="KW-0812">Transmembrane</keyword>
<proteinExistence type="inferred from homology"/>
<accession>A0A1G4KJP8</accession>
<dbReference type="CDD" id="cd02022">
    <property type="entry name" value="DPCK"/>
    <property type="match status" value="1"/>
</dbReference>
<dbReference type="HAMAP" id="MF_00376">
    <property type="entry name" value="Dephospho_CoA_kinase"/>
    <property type="match status" value="1"/>
</dbReference>
<dbReference type="GO" id="GO:0005524">
    <property type="term" value="F:ATP binding"/>
    <property type="evidence" value="ECO:0007669"/>
    <property type="project" value="UniProtKB-KW"/>
</dbReference>
<gene>
    <name evidence="4" type="ORF">LAMI_0H18844G</name>
</gene>
<evidence type="ECO:0000313" key="4">
    <source>
        <dbReference type="EMBL" id="SCV04758.1"/>
    </source>
</evidence>
<keyword evidence="3" id="KW-1133">Transmembrane helix</keyword>
<dbReference type="PANTHER" id="PTHR10695:SF46">
    <property type="entry name" value="BIFUNCTIONAL COENZYME A SYNTHASE-RELATED"/>
    <property type="match status" value="1"/>
</dbReference>
<dbReference type="Proteomes" id="UP000191024">
    <property type="component" value="Chromosome H"/>
</dbReference>
<protein>
    <submittedName>
        <fullName evidence="4">LAMI_0H18844g1_1</fullName>
    </submittedName>
</protein>
<dbReference type="GO" id="GO:0004140">
    <property type="term" value="F:dephospho-CoA kinase activity"/>
    <property type="evidence" value="ECO:0007669"/>
    <property type="project" value="InterPro"/>
</dbReference>
<dbReference type="NCBIfam" id="TIGR00152">
    <property type="entry name" value="dephospho-CoA kinase"/>
    <property type="match status" value="1"/>
</dbReference>
<evidence type="ECO:0000313" key="5">
    <source>
        <dbReference type="Proteomes" id="UP000191024"/>
    </source>
</evidence>
<dbReference type="InterPro" id="IPR001977">
    <property type="entry name" value="Depp_CoAkinase"/>
</dbReference>
<evidence type="ECO:0000256" key="2">
    <source>
        <dbReference type="ARBA" id="ARBA00022840"/>
    </source>
</evidence>
<dbReference type="InterPro" id="IPR027417">
    <property type="entry name" value="P-loop_NTPase"/>
</dbReference>
<dbReference type="EMBL" id="LT598468">
    <property type="protein sequence ID" value="SCV04758.1"/>
    <property type="molecule type" value="Genomic_DNA"/>
</dbReference>
<dbReference type="AlphaFoldDB" id="A0A1G4KJP8"/>
<evidence type="ECO:0000256" key="1">
    <source>
        <dbReference type="ARBA" id="ARBA00022741"/>
    </source>
</evidence>
<dbReference type="STRING" id="1230905.A0A1G4KJP8"/>
<dbReference type="Gene3D" id="3.40.50.300">
    <property type="entry name" value="P-loop containing nucleotide triphosphate hydrolases"/>
    <property type="match status" value="1"/>
</dbReference>
<dbReference type="OrthoDB" id="247245at2759"/>
<feature type="transmembrane region" description="Helical" evidence="3">
    <location>
        <begin position="212"/>
        <end position="230"/>
    </location>
</feature>
<dbReference type="Pfam" id="PF01121">
    <property type="entry name" value="CoaE"/>
    <property type="match status" value="1"/>
</dbReference>
<keyword evidence="2" id="KW-0067">ATP-binding</keyword>
<keyword evidence="5" id="KW-1185">Reference proteome</keyword>
<keyword evidence="3" id="KW-0472">Membrane</keyword>
<keyword evidence="1" id="KW-0547">Nucleotide-binding</keyword>
<reference evidence="5" key="1">
    <citation type="submission" date="2016-03" db="EMBL/GenBank/DDBJ databases">
        <authorList>
            <person name="Devillers H."/>
        </authorList>
    </citation>
    <scope>NUCLEOTIDE SEQUENCE [LARGE SCALE GENOMIC DNA]</scope>
</reference>
<evidence type="ECO:0000256" key="3">
    <source>
        <dbReference type="SAM" id="Phobius"/>
    </source>
</evidence>
<dbReference type="PANTHER" id="PTHR10695">
    <property type="entry name" value="DEPHOSPHO-COA KINASE-RELATED"/>
    <property type="match status" value="1"/>
</dbReference>
<sequence length="245" mass="27510">MLVVGLTGGIGCGKSTVSTKLSKDFKIPVIDADKIARQVVQPGEKAYEAIVLHFRGKIPELIDSTNGNLNRAALGQWAFSHPEDLKQLNRITHPAIRYEIFKQIITCYLKGYKMCILDVPLLFESSLDTFCGVSISVVCDEETQIRRLTQRNPTMSTEEAKNRIKSQMQIGERIARSDYVIENNLDLPALYAQVENVVHQIKPNFARYALEYFPPFGCVSAAAVILIKSFRKRAMGDRQIKSSNN</sequence>
<organism evidence="4 5">
    <name type="scientific">Lachancea mirantina</name>
    <dbReference type="NCBI Taxonomy" id="1230905"/>
    <lineage>
        <taxon>Eukaryota</taxon>
        <taxon>Fungi</taxon>
        <taxon>Dikarya</taxon>
        <taxon>Ascomycota</taxon>
        <taxon>Saccharomycotina</taxon>
        <taxon>Saccharomycetes</taxon>
        <taxon>Saccharomycetales</taxon>
        <taxon>Saccharomycetaceae</taxon>
        <taxon>Lachancea</taxon>
    </lineage>
</organism>
<dbReference type="SUPFAM" id="SSF52540">
    <property type="entry name" value="P-loop containing nucleoside triphosphate hydrolases"/>
    <property type="match status" value="1"/>
</dbReference>
<dbReference type="PROSITE" id="PS51219">
    <property type="entry name" value="DPCK"/>
    <property type="match status" value="1"/>
</dbReference>